<dbReference type="InterPro" id="IPR026442">
    <property type="entry name" value="IPTL_CTERM"/>
</dbReference>
<keyword evidence="5" id="KW-1185">Reference proteome</keyword>
<dbReference type="EMBL" id="JXYQ01000036">
    <property type="protein sequence ID" value="KJA10348.1"/>
    <property type="molecule type" value="Genomic_DNA"/>
</dbReference>
<keyword evidence="1" id="KW-0472">Membrane</keyword>
<evidence type="ECO:0000313" key="5">
    <source>
        <dbReference type="Proteomes" id="UP000032566"/>
    </source>
</evidence>
<gene>
    <name evidence="4" type="ORF">RP29_11795</name>
</gene>
<dbReference type="AlphaFoldDB" id="A0A0D7KB16"/>
<sequence length="232" mass="24309">MFKTTSFLRLVFIAACFLTLTATQSVKAAVLATYELNTATGTTLPVTSVATGYTISPMSAIGVSGTAFSNHFYFSNWNATLNPAKYLSLTVGNPASYRLTNISFSVETSTVAPATVIVRSSADGFASDIASFSWSNDLVTDVTLSLAPIGTRTGNTELRLYFVTPAPGTSTGIANHQPPGTGSGTPDIGVDVTLNGDLVTAPASIPTLSEWALIILTSIVAMFGLARMRFRS</sequence>
<feature type="transmembrane region" description="Helical" evidence="1">
    <location>
        <begin position="208"/>
        <end position="226"/>
    </location>
</feature>
<evidence type="ECO:0000256" key="1">
    <source>
        <dbReference type="SAM" id="Phobius"/>
    </source>
</evidence>
<dbReference type="RefSeq" id="WP_044398661.1">
    <property type="nucleotide sequence ID" value="NZ_JXYQ01000036.1"/>
</dbReference>
<accession>A0A0D7KB16</accession>
<dbReference type="NCBIfam" id="TIGR04174">
    <property type="entry name" value="IPTL_CTERM"/>
    <property type="match status" value="1"/>
</dbReference>
<keyword evidence="1" id="KW-0812">Transmembrane</keyword>
<dbReference type="Proteomes" id="UP000032566">
    <property type="component" value="Unassembled WGS sequence"/>
</dbReference>
<dbReference type="Pfam" id="PF18203">
    <property type="entry name" value="IPTL-CTERM"/>
    <property type="match status" value="1"/>
</dbReference>
<dbReference type="OrthoDB" id="9992465at2"/>
<evidence type="ECO:0000313" key="4">
    <source>
        <dbReference type="EMBL" id="KJA10348.1"/>
    </source>
</evidence>
<name>A0A0D7KB16_9BURK</name>
<comment type="caution">
    <text evidence="4">The sequence shown here is derived from an EMBL/GenBank/DDBJ whole genome shotgun (WGS) entry which is preliminary data.</text>
</comment>
<keyword evidence="1" id="KW-1133">Transmembrane helix</keyword>
<feature type="domain" description="IPTL-CTERM protein sorting" evidence="3">
    <location>
        <begin position="203"/>
        <end position="229"/>
    </location>
</feature>
<evidence type="ECO:0000259" key="3">
    <source>
        <dbReference type="Pfam" id="PF18203"/>
    </source>
</evidence>
<evidence type="ECO:0000256" key="2">
    <source>
        <dbReference type="SAM" id="SignalP"/>
    </source>
</evidence>
<keyword evidence="2" id="KW-0732">Signal</keyword>
<dbReference type="PATRIC" id="fig|80878.5.peg.2038"/>
<proteinExistence type="predicted"/>
<reference evidence="4 5" key="1">
    <citation type="submission" date="2014-12" db="EMBL/GenBank/DDBJ databases">
        <title>Isolation of bacteria from lake water.</title>
        <authorList>
            <person name="Sheng K.-Y."/>
            <person name="Chin P.-S."/>
            <person name="Chan K.-G."/>
            <person name="Tan G.S."/>
        </authorList>
    </citation>
    <scope>NUCLEOTIDE SEQUENCE [LARGE SCALE GENOMIC DNA]</scope>
    <source>
        <strain evidence="4 5">KY4</strain>
    </source>
</reference>
<feature type="signal peptide" evidence="2">
    <location>
        <begin position="1"/>
        <end position="28"/>
    </location>
</feature>
<feature type="chain" id="PRO_5002320873" description="IPTL-CTERM protein sorting domain-containing protein" evidence="2">
    <location>
        <begin position="29"/>
        <end position="232"/>
    </location>
</feature>
<organism evidence="4 5">
    <name type="scientific">Acidovorax temperans</name>
    <dbReference type="NCBI Taxonomy" id="80878"/>
    <lineage>
        <taxon>Bacteria</taxon>
        <taxon>Pseudomonadati</taxon>
        <taxon>Pseudomonadota</taxon>
        <taxon>Betaproteobacteria</taxon>
        <taxon>Burkholderiales</taxon>
        <taxon>Comamonadaceae</taxon>
        <taxon>Acidovorax</taxon>
    </lineage>
</organism>
<protein>
    <recommendedName>
        <fullName evidence="3">IPTL-CTERM protein sorting domain-containing protein</fullName>
    </recommendedName>
</protein>